<evidence type="ECO:0000256" key="3">
    <source>
        <dbReference type="ARBA" id="ARBA00023125"/>
    </source>
</evidence>
<keyword evidence="7" id="KW-1185">Reference proteome</keyword>
<dbReference type="SUPFAM" id="SSF53850">
    <property type="entry name" value="Periplasmic binding protein-like II"/>
    <property type="match status" value="1"/>
</dbReference>
<dbReference type="AlphaFoldDB" id="A0A2A2KBU3"/>
<dbReference type="InterPro" id="IPR036388">
    <property type="entry name" value="WH-like_DNA-bd_sf"/>
</dbReference>
<dbReference type="InterPro" id="IPR050389">
    <property type="entry name" value="LysR-type_TF"/>
</dbReference>
<feature type="domain" description="HTH lysR-type" evidence="5">
    <location>
        <begin position="182"/>
        <end position="239"/>
    </location>
</feature>
<dbReference type="SUPFAM" id="SSF46785">
    <property type="entry name" value="Winged helix' DNA-binding domain"/>
    <property type="match status" value="1"/>
</dbReference>
<dbReference type="Gene3D" id="3.40.50.300">
    <property type="entry name" value="P-loop containing nucleotide triphosphate hydrolases"/>
    <property type="match status" value="1"/>
</dbReference>
<protein>
    <recommendedName>
        <fullName evidence="5">HTH lysR-type domain-containing protein</fullName>
    </recommendedName>
</protein>
<gene>
    <name evidence="6" type="ORF">WR25_19632</name>
</gene>
<evidence type="ECO:0000313" key="6">
    <source>
        <dbReference type="EMBL" id="PAV71343.1"/>
    </source>
</evidence>
<dbReference type="GO" id="GO:0003700">
    <property type="term" value="F:DNA-binding transcription factor activity"/>
    <property type="evidence" value="ECO:0007669"/>
    <property type="project" value="InterPro"/>
</dbReference>
<comment type="similarity">
    <text evidence="1">Belongs to the LysR transcriptional regulatory family.</text>
</comment>
<dbReference type="Pfam" id="PF13671">
    <property type="entry name" value="AAA_33"/>
    <property type="match status" value="1"/>
</dbReference>
<evidence type="ECO:0000259" key="5">
    <source>
        <dbReference type="PROSITE" id="PS50931"/>
    </source>
</evidence>
<dbReference type="Gene3D" id="1.10.10.10">
    <property type="entry name" value="Winged helix-like DNA-binding domain superfamily/Winged helix DNA-binding domain"/>
    <property type="match status" value="1"/>
</dbReference>
<evidence type="ECO:0000256" key="2">
    <source>
        <dbReference type="ARBA" id="ARBA00023015"/>
    </source>
</evidence>
<comment type="caution">
    <text evidence="6">The sequence shown here is derived from an EMBL/GenBank/DDBJ whole genome shotgun (WGS) entry which is preliminary data.</text>
</comment>
<reference evidence="6 7" key="1">
    <citation type="journal article" date="2017" name="Curr. Biol.">
        <title>Genome architecture and evolution of a unichromosomal asexual nematode.</title>
        <authorList>
            <person name="Fradin H."/>
            <person name="Zegar C."/>
            <person name="Gutwein M."/>
            <person name="Lucas J."/>
            <person name="Kovtun M."/>
            <person name="Corcoran D."/>
            <person name="Baugh L.R."/>
            <person name="Kiontke K."/>
            <person name="Gunsalus K."/>
            <person name="Fitch D.H."/>
            <person name="Piano F."/>
        </authorList>
    </citation>
    <scope>NUCLEOTIDE SEQUENCE [LARGE SCALE GENOMIC DNA]</scope>
    <source>
        <strain evidence="6">PF1309</strain>
    </source>
</reference>
<dbReference type="PRINTS" id="PR00039">
    <property type="entry name" value="HTHLYSR"/>
</dbReference>
<dbReference type="OrthoDB" id="3231855at2759"/>
<dbReference type="InterPro" id="IPR005119">
    <property type="entry name" value="LysR_subst-bd"/>
</dbReference>
<dbReference type="PANTHER" id="PTHR30118">
    <property type="entry name" value="HTH-TYPE TRANSCRIPTIONAL REGULATOR LEUO-RELATED"/>
    <property type="match status" value="1"/>
</dbReference>
<keyword evidence="3" id="KW-0238">DNA-binding</keyword>
<dbReference type="Gene3D" id="3.40.190.10">
    <property type="entry name" value="Periplasmic binding protein-like II"/>
    <property type="match status" value="2"/>
</dbReference>
<dbReference type="Pfam" id="PF03466">
    <property type="entry name" value="LysR_substrate"/>
    <property type="match status" value="1"/>
</dbReference>
<evidence type="ECO:0000313" key="7">
    <source>
        <dbReference type="Proteomes" id="UP000218231"/>
    </source>
</evidence>
<dbReference type="STRING" id="2018661.A0A2A2KBU3"/>
<dbReference type="SUPFAM" id="SSF52540">
    <property type="entry name" value="P-loop containing nucleoside triphosphate hydrolases"/>
    <property type="match status" value="1"/>
</dbReference>
<dbReference type="InterPro" id="IPR036390">
    <property type="entry name" value="WH_DNA-bd_sf"/>
</dbReference>
<keyword evidence="4" id="KW-0804">Transcription</keyword>
<organism evidence="6 7">
    <name type="scientific">Diploscapter pachys</name>
    <dbReference type="NCBI Taxonomy" id="2018661"/>
    <lineage>
        <taxon>Eukaryota</taxon>
        <taxon>Metazoa</taxon>
        <taxon>Ecdysozoa</taxon>
        <taxon>Nematoda</taxon>
        <taxon>Chromadorea</taxon>
        <taxon>Rhabditida</taxon>
        <taxon>Rhabditina</taxon>
        <taxon>Rhabditomorpha</taxon>
        <taxon>Rhabditoidea</taxon>
        <taxon>Rhabditidae</taxon>
        <taxon>Diploscapter</taxon>
    </lineage>
</organism>
<sequence length="616" mass="66266">MPMRRLASSAWAKALQAQSASAPRSPVLFMFLTPVVKIIVSVRLADDAQALSGAGQPGVRRQSCGGHLVSLARPLLPLGLLGDDVGRLGAFGERPARGVGGVEALAGGVFNAVVGVQHSLELHGIEVRDLDMVTLAFEVADGEVLEGGIERAGFGMGVDDQDVHGRAPVGDGIAMHDSLRSLDLNLLVTLDALLAELNVTRAAERLHLAQPTVSVQLARLRDALGDPLLLPGARGMRPTARALALRGPLSQALEALRLAIAAERPFDPSQAQLTWRVAATDYTEATILRPALGPLRAAAPGTRLAIVDMNPPTLVRKAEQGELDLAFHIAIDAPPGLRQRPLFADRYVLAGRADHPRLRRRPTLKQFCALEHVIVSPDGGGFSGPTDDALAKQGLARNVVLSVPRFSGAGRGQHRRERGQYADQEYHGYPAHLDRDMVARHPLIQGQSMLIVFSGLPATGKSTIAKHLAARFGAVYLRIDTLEQALRRYGELAGEVGRSGYLAAFELALDNLRLGRTVIADCVNPVAESRAAWRDVATRAGVRLVDVLVICSDKVEHRRRVERREPDIPGLTPPTWASVVNHEYESWEEEPFTVDTALISSEEAARLIGEWCVCGG</sequence>
<evidence type="ECO:0000256" key="1">
    <source>
        <dbReference type="ARBA" id="ARBA00009437"/>
    </source>
</evidence>
<dbReference type="EMBL" id="LIAE01009076">
    <property type="protein sequence ID" value="PAV71343.1"/>
    <property type="molecule type" value="Genomic_DNA"/>
</dbReference>
<dbReference type="PROSITE" id="PS50931">
    <property type="entry name" value="HTH_LYSR"/>
    <property type="match status" value="1"/>
</dbReference>
<dbReference type="Pfam" id="PF00126">
    <property type="entry name" value="HTH_1"/>
    <property type="match status" value="1"/>
</dbReference>
<dbReference type="PANTHER" id="PTHR30118:SF15">
    <property type="entry name" value="TRANSCRIPTIONAL REGULATORY PROTEIN"/>
    <property type="match status" value="1"/>
</dbReference>
<name>A0A2A2KBU3_9BILA</name>
<dbReference type="InterPro" id="IPR027417">
    <property type="entry name" value="P-loop_NTPase"/>
</dbReference>
<dbReference type="GO" id="GO:0003677">
    <property type="term" value="F:DNA binding"/>
    <property type="evidence" value="ECO:0007669"/>
    <property type="project" value="UniProtKB-KW"/>
</dbReference>
<accession>A0A2A2KBU3</accession>
<dbReference type="InterPro" id="IPR000847">
    <property type="entry name" value="LysR_HTH_N"/>
</dbReference>
<proteinExistence type="inferred from homology"/>
<dbReference type="Proteomes" id="UP000218231">
    <property type="component" value="Unassembled WGS sequence"/>
</dbReference>
<keyword evidence="2" id="KW-0805">Transcription regulation</keyword>
<evidence type="ECO:0000256" key="4">
    <source>
        <dbReference type="ARBA" id="ARBA00023163"/>
    </source>
</evidence>